<gene>
    <name evidence="1" type="ORF">IAA64_02205</name>
</gene>
<dbReference type="AlphaFoldDB" id="A0A9D1TBS5"/>
<comment type="caution">
    <text evidence="1">The sequence shown here is derived from an EMBL/GenBank/DDBJ whole genome shotgun (WGS) entry which is preliminary data.</text>
</comment>
<evidence type="ECO:0000313" key="1">
    <source>
        <dbReference type="EMBL" id="HIV26755.1"/>
    </source>
</evidence>
<name>A0A9D1TBS5_9FIRM</name>
<organism evidence="1 2">
    <name type="scientific">Candidatus Ornithocaccomicrobium faecavium</name>
    <dbReference type="NCBI Taxonomy" id="2840890"/>
    <lineage>
        <taxon>Bacteria</taxon>
        <taxon>Bacillati</taxon>
        <taxon>Bacillota</taxon>
        <taxon>Clostridia</taxon>
        <taxon>Candidatus Ornithocaccomicrobium</taxon>
    </lineage>
</organism>
<protein>
    <recommendedName>
        <fullName evidence="3">Beta-hexosaminidase bacterial type N-terminal domain-containing protein</fullName>
    </recommendedName>
</protein>
<reference evidence="1" key="2">
    <citation type="journal article" date="2021" name="PeerJ">
        <title>Extensive microbial diversity within the chicken gut microbiome revealed by metagenomics and culture.</title>
        <authorList>
            <person name="Gilroy R."/>
            <person name="Ravi A."/>
            <person name="Getino M."/>
            <person name="Pursley I."/>
            <person name="Horton D.L."/>
            <person name="Alikhan N.F."/>
            <person name="Baker D."/>
            <person name="Gharbi K."/>
            <person name="Hall N."/>
            <person name="Watson M."/>
            <person name="Adriaenssens E.M."/>
            <person name="Foster-Nyarko E."/>
            <person name="Jarju S."/>
            <person name="Secka A."/>
            <person name="Antonio M."/>
            <person name="Oren A."/>
            <person name="Chaudhuri R.R."/>
            <person name="La Ragione R."/>
            <person name="Hildebrand F."/>
            <person name="Pallen M.J."/>
        </authorList>
    </citation>
    <scope>NUCLEOTIDE SEQUENCE</scope>
    <source>
        <strain evidence="1">CHK183-6373</strain>
    </source>
</reference>
<proteinExistence type="predicted"/>
<dbReference type="EMBL" id="DVOT01000042">
    <property type="protein sequence ID" value="HIV26755.1"/>
    <property type="molecule type" value="Genomic_DNA"/>
</dbReference>
<evidence type="ECO:0000313" key="2">
    <source>
        <dbReference type="Proteomes" id="UP000886884"/>
    </source>
</evidence>
<dbReference type="Proteomes" id="UP000886884">
    <property type="component" value="Unassembled WGS sequence"/>
</dbReference>
<evidence type="ECO:0008006" key="3">
    <source>
        <dbReference type="Google" id="ProtNLM"/>
    </source>
</evidence>
<accession>A0A9D1TBS5</accession>
<reference evidence="1" key="1">
    <citation type="submission" date="2020-10" db="EMBL/GenBank/DDBJ databases">
        <authorList>
            <person name="Gilroy R."/>
        </authorList>
    </citation>
    <scope>NUCLEOTIDE SEQUENCE</scope>
    <source>
        <strain evidence="1">CHK183-6373</strain>
    </source>
</reference>
<sequence length="566" mass="64677">MATIYLKNGGVDKDDFEQIEKIWIRQLSERGCEPSANGTPVTLRLDKRIDEDEYKIFADGTLVSGSKIGLLAALGRYLRDGSFDGKGGFTPATEDVALKMRSDIRGMYFASHFFNFYHVAPIEKVYEILDSLALRGCNALMAWYDMHHYTGVDDPESVKMIQRLKQIFRYAKALGMKLCFGTLANEAFSGTDEAIRADWRAINGYKTPPVGHFHVEICPNAPGGMEEILRQRRAVLHAFSDIAFDFVSFWPYDQGGCTCAKCAPWGANGFLKIAPEFRKVVEEEMPGAKILCSTWRFDDFIDGEWQAFYQRMREEQFQFFAYLFNYFPSLEAVPEGIRRGVMPGGKKMISFPEISMRGAVPWGGFGANPMPAYLEKNEREMGKYYVGCFPYSEGIFSDINKAIMLGFATGQYATAYDILCDYAKYEFCAPQPEAVASLMFDMEETLPRHRMDQHGVCQDYLRKEAPADTVFHFAFENPQKIDAIYERARAIDAQLPQAMRATWRWRILYLRAAIDFELYHNDGVQTETCEAYYRELTEIYYAQEADYCVSPPSREAMRLNRGGFLL</sequence>